<dbReference type="InterPro" id="IPR036291">
    <property type="entry name" value="NAD(P)-bd_dom_sf"/>
</dbReference>
<accession>A0A5B8UCD6</accession>
<dbReference type="KEGG" id="bsol:FSW04_24955"/>
<dbReference type="GO" id="GO:0006006">
    <property type="term" value="P:glucose metabolic process"/>
    <property type="evidence" value="ECO:0007669"/>
    <property type="project" value="UniProtKB-KW"/>
</dbReference>
<feature type="region of interest" description="Disordered" evidence="8">
    <location>
        <begin position="487"/>
        <end position="512"/>
    </location>
</feature>
<reference evidence="11 12" key="1">
    <citation type="journal article" date="2018" name="J. Microbiol.">
        <title>Baekduia soli gen. nov., sp. nov., a novel bacterium isolated from the soil of Baekdu Mountain and proposal of a novel family name, Baekduiaceae fam. nov.</title>
        <authorList>
            <person name="An D.S."/>
            <person name="Siddiqi M.Z."/>
            <person name="Kim K.H."/>
            <person name="Yu H.S."/>
            <person name="Im W.T."/>
        </authorList>
    </citation>
    <scope>NUCLEOTIDE SEQUENCE [LARGE SCALE GENOMIC DNA]</scope>
    <source>
        <strain evidence="11 12">BR7-21</strain>
    </source>
</reference>
<dbReference type="InterPro" id="IPR022675">
    <property type="entry name" value="G6P_DH_C"/>
</dbReference>
<dbReference type="EC" id="1.1.1.49" evidence="7"/>
<evidence type="ECO:0000256" key="6">
    <source>
        <dbReference type="ARBA" id="ARBA00023277"/>
    </source>
</evidence>
<dbReference type="SUPFAM" id="SSF51735">
    <property type="entry name" value="NAD(P)-binding Rossmann-fold domains"/>
    <property type="match status" value="1"/>
</dbReference>
<dbReference type="PIRSF" id="PIRSF000110">
    <property type="entry name" value="G6PD"/>
    <property type="match status" value="1"/>
</dbReference>
<dbReference type="GO" id="GO:0009051">
    <property type="term" value="P:pentose-phosphate shunt, oxidative branch"/>
    <property type="evidence" value="ECO:0007669"/>
    <property type="project" value="TreeGrafter"/>
</dbReference>
<dbReference type="OrthoDB" id="9802739at2"/>
<evidence type="ECO:0000313" key="11">
    <source>
        <dbReference type="EMBL" id="QEC50508.1"/>
    </source>
</evidence>
<dbReference type="PANTHER" id="PTHR23429:SF0">
    <property type="entry name" value="GLUCOSE-6-PHOSPHATE 1-DEHYDROGENASE"/>
    <property type="match status" value="1"/>
</dbReference>
<evidence type="ECO:0000256" key="4">
    <source>
        <dbReference type="ARBA" id="ARBA00022857"/>
    </source>
</evidence>
<comment type="similarity">
    <text evidence="2 7">Belongs to the glucose-6-phosphate dehydrogenase family.</text>
</comment>
<comment type="pathway">
    <text evidence="1 7">Carbohydrate degradation; pentose phosphate pathway; D-ribulose 5-phosphate from D-glucose 6-phosphate (oxidative stage): step 1/3.</text>
</comment>
<dbReference type="InterPro" id="IPR019796">
    <property type="entry name" value="G6P_DH_AS"/>
</dbReference>
<dbReference type="Gene3D" id="3.40.50.720">
    <property type="entry name" value="NAD(P)-binding Rossmann-like Domain"/>
    <property type="match status" value="1"/>
</dbReference>
<keyword evidence="4 7" id="KW-0521">NADP</keyword>
<dbReference type="GO" id="GO:0004345">
    <property type="term" value="F:glucose-6-phosphate dehydrogenase activity"/>
    <property type="evidence" value="ECO:0007669"/>
    <property type="project" value="UniProtKB-UniRule"/>
</dbReference>
<dbReference type="Pfam" id="PF02781">
    <property type="entry name" value="G6PD_C"/>
    <property type="match status" value="1"/>
</dbReference>
<feature type="domain" description="Glucose-6-phosphate dehydrogenase C-terminal" evidence="10">
    <location>
        <begin position="228"/>
        <end position="504"/>
    </location>
</feature>
<evidence type="ECO:0000256" key="8">
    <source>
        <dbReference type="SAM" id="MobiDB-lite"/>
    </source>
</evidence>
<dbReference type="GO" id="GO:0005829">
    <property type="term" value="C:cytosol"/>
    <property type="evidence" value="ECO:0007669"/>
    <property type="project" value="TreeGrafter"/>
</dbReference>
<comment type="function">
    <text evidence="7">Catalyzes the oxidation of glucose 6-phosphate to 6-phosphogluconolactone.</text>
</comment>
<evidence type="ECO:0000259" key="9">
    <source>
        <dbReference type="Pfam" id="PF00479"/>
    </source>
</evidence>
<evidence type="ECO:0000313" key="12">
    <source>
        <dbReference type="Proteomes" id="UP000321805"/>
    </source>
</evidence>
<keyword evidence="12" id="KW-1185">Reference proteome</keyword>
<keyword evidence="3 7" id="KW-0313">Glucose metabolism</keyword>
<dbReference type="Gene3D" id="3.30.360.10">
    <property type="entry name" value="Dihydrodipicolinate Reductase, domain 2"/>
    <property type="match status" value="1"/>
</dbReference>
<dbReference type="HAMAP" id="MF_00966">
    <property type="entry name" value="G6PD"/>
    <property type="match status" value="1"/>
</dbReference>
<feature type="binding site" evidence="7">
    <location>
        <position position="365"/>
    </location>
    <ligand>
        <name>substrate</name>
    </ligand>
</feature>
<feature type="binding site" evidence="7">
    <location>
        <position position="217"/>
    </location>
    <ligand>
        <name>substrate</name>
    </ligand>
</feature>
<dbReference type="EMBL" id="CP042430">
    <property type="protein sequence ID" value="QEC50508.1"/>
    <property type="molecule type" value="Genomic_DNA"/>
</dbReference>
<comment type="catalytic activity">
    <reaction evidence="7">
        <text>D-glucose 6-phosphate + NADP(+) = 6-phospho-D-glucono-1,5-lactone + NADPH + H(+)</text>
        <dbReference type="Rhea" id="RHEA:15841"/>
        <dbReference type="ChEBI" id="CHEBI:15378"/>
        <dbReference type="ChEBI" id="CHEBI:57783"/>
        <dbReference type="ChEBI" id="CHEBI:57955"/>
        <dbReference type="ChEBI" id="CHEBI:58349"/>
        <dbReference type="ChEBI" id="CHEBI:61548"/>
        <dbReference type="EC" id="1.1.1.49"/>
    </reaction>
</comment>
<dbReference type="GO" id="GO:0050661">
    <property type="term" value="F:NADP binding"/>
    <property type="evidence" value="ECO:0007669"/>
    <property type="project" value="UniProtKB-UniRule"/>
</dbReference>
<organism evidence="11 12">
    <name type="scientific">Baekduia soli</name>
    <dbReference type="NCBI Taxonomy" id="496014"/>
    <lineage>
        <taxon>Bacteria</taxon>
        <taxon>Bacillati</taxon>
        <taxon>Actinomycetota</taxon>
        <taxon>Thermoleophilia</taxon>
        <taxon>Solirubrobacterales</taxon>
        <taxon>Baekduiaceae</taxon>
        <taxon>Baekduia</taxon>
    </lineage>
</organism>
<gene>
    <name evidence="7 11" type="primary">zwf</name>
    <name evidence="11" type="ORF">FSW04_24955</name>
</gene>
<keyword evidence="5 7" id="KW-0560">Oxidoreductase</keyword>
<proteinExistence type="inferred from homology"/>
<feature type="binding site" evidence="7">
    <location>
        <position position="274"/>
    </location>
    <ligand>
        <name>substrate</name>
    </ligand>
</feature>
<evidence type="ECO:0000256" key="3">
    <source>
        <dbReference type="ARBA" id="ARBA00022526"/>
    </source>
</evidence>
<comment type="caution">
    <text evidence="7">Lacks conserved residue(s) required for the propagation of feature annotation.</text>
</comment>
<evidence type="ECO:0000256" key="1">
    <source>
        <dbReference type="ARBA" id="ARBA00004937"/>
    </source>
</evidence>
<protein>
    <recommendedName>
        <fullName evidence="7">Glucose-6-phosphate 1-dehydrogenase</fullName>
        <shortName evidence="7">G6PD</shortName>
        <ecNumber evidence="7">1.1.1.49</ecNumber>
    </recommendedName>
</protein>
<dbReference type="Pfam" id="PF00479">
    <property type="entry name" value="G6PD_N"/>
    <property type="match status" value="1"/>
</dbReference>
<dbReference type="PANTHER" id="PTHR23429">
    <property type="entry name" value="GLUCOSE-6-PHOSPHATE 1-DEHYDROGENASE G6PD"/>
    <property type="match status" value="1"/>
</dbReference>
<dbReference type="PRINTS" id="PR00079">
    <property type="entry name" value="G6PDHDRGNASE"/>
</dbReference>
<keyword evidence="6 7" id="KW-0119">Carbohydrate metabolism</keyword>
<dbReference type="InterPro" id="IPR022674">
    <property type="entry name" value="G6P_DH_NAD-bd"/>
</dbReference>
<evidence type="ECO:0000256" key="5">
    <source>
        <dbReference type="ARBA" id="ARBA00023002"/>
    </source>
</evidence>
<evidence type="ECO:0000256" key="2">
    <source>
        <dbReference type="ARBA" id="ARBA00009975"/>
    </source>
</evidence>
<dbReference type="PROSITE" id="PS00069">
    <property type="entry name" value="G6P_DEHYDROGENASE"/>
    <property type="match status" value="1"/>
</dbReference>
<feature type="binding site" evidence="7">
    <location>
        <position position="89"/>
    </location>
    <ligand>
        <name>NADP(+)</name>
        <dbReference type="ChEBI" id="CHEBI:58349"/>
    </ligand>
</feature>
<evidence type="ECO:0000256" key="7">
    <source>
        <dbReference type="HAMAP-Rule" id="MF_00966"/>
    </source>
</evidence>
<feature type="binding site" evidence="7">
    <location>
        <position position="221"/>
    </location>
    <ligand>
        <name>substrate</name>
    </ligand>
</feature>
<dbReference type="RefSeq" id="WP_146923210.1">
    <property type="nucleotide sequence ID" value="NZ_CP042430.1"/>
</dbReference>
<feature type="domain" description="Glucose-6-phosphate dehydrogenase NAD-binding" evidence="9">
    <location>
        <begin position="52"/>
        <end position="225"/>
    </location>
</feature>
<dbReference type="NCBIfam" id="TIGR00871">
    <property type="entry name" value="zwf"/>
    <property type="match status" value="1"/>
</dbReference>
<feature type="binding site" evidence="7">
    <location>
        <position position="187"/>
    </location>
    <ligand>
        <name>NADP(+)</name>
        <dbReference type="ChEBI" id="CHEBI:58349"/>
    </ligand>
</feature>
<dbReference type="InterPro" id="IPR001282">
    <property type="entry name" value="G6P_DH"/>
</dbReference>
<feature type="binding site" evidence="7">
    <location>
        <position position="255"/>
    </location>
    <ligand>
        <name>substrate</name>
    </ligand>
</feature>
<name>A0A5B8UCD6_9ACTN</name>
<feature type="active site" description="Proton acceptor" evidence="7">
    <location>
        <position position="279"/>
    </location>
</feature>
<dbReference type="UniPathway" id="UPA00115">
    <property type="reaction ID" value="UER00408"/>
</dbReference>
<dbReference type="SUPFAM" id="SSF55347">
    <property type="entry name" value="Glyceraldehyde-3-phosphate dehydrogenase-like, C-terminal domain"/>
    <property type="match status" value="1"/>
</dbReference>
<sequence>MAGGPVIARARALANTLDRAHLAPGGVGARADGYVTTLVPDSAQRPDPHVVVLFGARGDLARRKLLPGLYRLARASLLPEDFRIIGSGRHAPDGDFAEEVREALDEHAAGDVTEEGWADFAPRLSFVASSADDGGDLAAAVREARAELGDGARTMLYLSVPPSAMRPMVAMLGATGLAQDARVVMEKPFGADLAGARELNAALHEHVAEEDVFRIDHFLGKEAAQGILALRFANGLFEPIWNAEHIASVQIDVPEELGLEGRGSFYEETGAFRDMVVTHLAQMLGFVAMDAPERLDAGALRDAKAAAFAALAPFEPAHAVFGQFEGYRDEAGVEGDSATETFAALRVHSRAPRWAGVPFLLRTGKAMAQTRRTVTLTLREPAHRIFTAGDASAARPNEIVLELTEDPRVAVDLRVKAPGPDLEVTRAPLTLDVQRELDQEGLEAYERLLRDVMLGDQLLFARADEVERLWELAAPLLADPPAPIPYAQGSWGPDEARDLAAPTGWRLPDHDG</sequence>
<evidence type="ECO:0000259" key="10">
    <source>
        <dbReference type="Pfam" id="PF02781"/>
    </source>
</evidence>
<dbReference type="Proteomes" id="UP000321805">
    <property type="component" value="Chromosome"/>
</dbReference>
<dbReference type="AlphaFoldDB" id="A0A5B8UCD6"/>